<dbReference type="SUPFAM" id="SSF103473">
    <property type="entry name" value="MFS general substrate transporter"/>
    <property type="match status" value="1"/>
</dbReference>
<keyword evidence="4 6" id="KW-1133">Transmembrane helix</keyword>
<dbReference type="Pfam" id="PF07690">
    <property type="entry name" value="MFS_1"/>
    <property type="match status" value="2"/>
</dbReference>
<proteinExistence type="predicted"/>
<feature type="transmembrane region" description="Helical" evidence="6">
    <location>
        <begin position="14"/>
        <end position="37"/>
    </location>
</feature>
<keyword evidence="2" id="KW-0813">Transport</keyword>
<evidence type="ECO:0000256" key="4">
    <source>
        <dbReference type="ARBA" id="ARBA00022989"/>
    </source>
</evidence>
<evidence type="ECO:0000256" key="3">
    <source>
        <dbReference type="ARBA" id="ARBA00022692"/>
    </source>
</evidence>
<evidence type="ECO:0000259" key="7">
    <source>
        <dbReference type="PROSITE" id="PS50850"/>
    </source>
</evidence>
<keyword evidence="9" id="KW-1185">Reference proteome</keyword>
<accession>A0ABV6DSN3</accession>
<dbReference type="PANTHER" id="PTHR23526:SF4">
    <property type="entry name" value="INTEGRAL MEMBRANE TRANSPORT PROTEIN"/>
    <property type="match status" value="1"/>
</dbReference>
<keyword evidence="3 6" id="KW-0812">Transmembrane</keyword>
<reference evidence="8 9" key="1">
    <citation type="submission" date="2024-09" db="EMBL/GenBank/DDBJ databases">
        <authorList>
            <person name="Sun Q."/>
            <person name="Mori K."/>
        </authorList>
    </citation>
    <scope>NUCLEOTIDE SEQUENCE [LARGE SCALE GENOMIC DNA]</scope>
    <source>
        <strain evidence="8 9">CCM 7759</strain>
    </source>
</reference>
<feature type="transmembrane region" description="Helical" evidence="6">
    <location>
        <begin position="224"/>
        <end position="242"/>
    </location>
</feature>
<dbReference type="PROSITE" id="PS50850">
    <property type="entry name" value="MFS"/>
    <property type="match status" value="1"/>
</dbReference>
<dbReference type="RefSeq" id="WP_377473112.1">
    <property type="nucleotide sequence ID" value="NZ_JBHLWN010000101.1"/>
</dbReference>
<feature type="transmembrane region" description="Helical" evidence="6">
    <location>
        <begin position="262"/>
        <end position="282"/>
    </location>
</feature>
<dbReference type="EMBL" id="JBHLWN010000101">
    <property type="protein sequence ID" value="MFC0215655.1"/>
    <property type="molecule type" value="Genomic_DNA"/>
</dbReference>
<sequence>MSTFRAVLALPDGVLRFIGTEMLLGIGIGILTMIQNLHMLALHIDPQQIGMITSAGTLAAGLVGLPAGMLVTRLGRKRMLTAGMLLMGAATAGFGLGFTQLHMLLAMLTWSVGLTFLVTSEIQLLFQYCSEKKQETLAYSMLFAVFTLFTGVGTLLGGYLPGLLGGMTTLYQNTFYLGAACIAAGAVLRAILLPVDKPAKRPPPERSTYVSANPPLRRSSPVKLLILSGSVFLFSFSFNIAGPYANVIVQYRYGWSDEQVSLLLSANGFALFIGSLLMPMLLERLGPAKAFDAVFALNVLFSFALGIPLGAYWFAAVLVVRGGCFTLLNNMIESETMSAVPEAERNRFAALRSVFRAGGGALAAYVGGIVLQSRNTLLPYWITAVGLLVTWAWVRWAAMPRMRAERGSEADL</sequence>
<feature type="transmembrane region" description="Helical" evidence="6">
    <location>
        <begin position="174"/>
        <end position="192"/>
    </location>
</feature>
<name>A0ABV6DSN3_9BACL</name>
<dbReference type="InterPro" id="IPR020846">
    <property type="entry name" value="MFS_dom"/>
</dbReference>
<evidence type="ECO:0000256" key="6">
    <source>
        <dbReference type="SAM" id="Phobius"/>
    </source>
</evidence>
<dbReference type="Proteomes" id="UP001589776">
    <property type="component" value="Unassembled WGS sequence"/>
</dbReference>
<dbReference type="PANTHER" id="PTHR23526">
    <property type="entry name" value="INTEGRAL MEMBRANE TRANSPORT PROTEIN-RELATED"/>
    <property type="match status" value="1"/>
</dbReference>
<evidence type="ECO:0000313" key="8">
    <source>
        <dbReference type="EMBL" id="MFC0215655.1"/>
    </source>
</evidence>
<evidence type="ECO:0000313" key="9">
    <source>
        <dbReference type="Proteomes" id="UP001589776"/>
    </source>
</evidence>
<feature type="transmembrane region" description="Helical" evidence="6">
    <location>
        <begin position="353"/>
        <end position="372"/>
    </location>
</feature>
<feature type="transmembrane region" description="Helical" evidence="6">
    <location>
        <begin position="79"/>
        <end position="98"/>
    </location>
</feature>
<dbReference type="InterPro" id="IPR052528">
    <property type="entry name" value="Sugar_transport-like"/>
</dbReference>
<dbReference type="InterPro" id="IPR011701">
    <property type="entry name" value="MFS"/>
</dbReference>
<feature type="transmembrane region" description="Helical" evidence="6">
    <location>
        <begin position="378"/>
        <end position="398"/>
    </location>
</feature>
<evidence type="ECO:0000256" key="1">
    <source>
        <dbReference type="ARBA" id="ARBA00004651"/>
    </source>
</evidence>
<feature type="transmembrane region" description="Helical" evidence="6">
    <location>
        <begin position="289"/>
        <end position="307"/>
    </location>
</feature>
<evidence type="ECO:0000256" key="5">
    <source>
        <dbReference type="ARBA" id="ARBA00023136"/>
    </source>
</evidence>
<feature type="transmembrane region" description="Helical" evidence="6">
    <location>
        <begin position="138"/>
        <end position="162"/>
    </location>
</feature>
<evidence type="ECO:0000256" key="2">
    <source>
        <dbReference type="ARBA" id="ARBA00022448"/>
    </source>
</evidence>
<feature type="domain" description="Major facilitator superfamily (MFS) profile" evidence="7">
    <location>
        <begin position="5"/>
        <end position="403"/>
    </location>
</feature>
<keyword evidence="5 6" id="KW-0472">Membrane</keyword>
<dbReference type="InterPro" id="IPR036259">
    <property type="entry name" value="MFS_trans_sf"/>
</dbReference>
<gene>
    <name evidence="8" type="ORF">ACFFK0_24975</name>
</gene>
<dbReference type="Gene3D" id="1.20.1250.20">
    <property type="entry name" value="MFS general substrate transporter like domains"/>
    <property type="match status" value="2"/>
</dbReference>
<feature type="transmembrane region" description="Helical" evidence="6">
    <location>
        <begin position="104"/>
        <end position="126"/>
    </location>
</feature>
<protein>
    <submittedName>
        <fullName evidence="8">MFS transporter</fullName>
    </submittedName>
</protein>
<comment type="caution">
    <text evidence="8">The sequence shown here is derived from an EMBL/GenBank/DDBJ whole genome shotgun (WGS) entry which is preliminary data.</text>
</comment>
<comment type="subcellular location">
    <subcellularLocation>
        <location evidence="1">Cell membrane</location>
        <topology evidence="1">Multi-pass membrane protein</topology>
    </subcellularLocation>
</comment>
<feature type="transmembrane region" description="Helical" evidence="6">
    <location>
        <begin position="49"/>
        <end position="72"/>
    </location>
</feature>
<organism evidence="8 9">
    <name type="scientific">Paenibacillus chartarius</name>
    <dbReference type="NCBI Taxonomy" id="747481"/>
    <lineage>
        <taxon>Bacteria</taxon>
        <taxon>Bacillati</taxon>
        <taxon>Bacillota</taxon>
        <taxon>Bacilli</taxon>
        <taxon>Bacillales</taxon>
        <taxon>Paenibacillaceae</taxon>
        <taxon>Paenibacillus</taxon>
    </lineage>
</organism>